<evidence type="ECO:0000259" key="1">
    <source>
        <dbReference type="Pfam" id="PF08350"/>
    </source>
</evidence>
<accession>A0A7Z7FCT9</accession>
<dbReference type="EMBL" id="FNCA01000005">
    <property type="protein sequence ID" value="SDF92888.1"/>
    <property type="molecule type" value="Genomic_DNA"/>
</dbReference>
<keyword evidence="3" id="KW-1185">Reference proteome</keyword>
<dbReference type="PIRSF" id="PIRSF006692">
    <property type="entry name" value="TF_HTH_AF0396_prd"/>
    <property type="match status" value="1"/>
</dbReference>
<evidence type="ECO:0000313" key="3">
    <source>
        <dbReference type="Proteomes" id="UP000199259"/>
    </source>
</evidence>
<evidence type="ECO:0000313" key="2">
    <source>
        <dbReference type="EMBL" id="SDF92888.1"/>
    </source>
</evidence>
<dbReference type="SUPFAM" id="SSF46785">
    <property type="entry name" value="Winged helix' DNA-binding domain"/>
    <property type="match status" value="1"/>
</dbReference>
<dbReference type="InterPro" id="IPR036390">
    <property type="entry name" value="WH_DNA-bd_sf"/>
</dbReference>
<feature type="domain" description="Methanogenesis regulatory protein FilR1 middle" evidence="1">
    <location>
        <begin position="125"/>
        <end position="252"/>
    </location>
</feature>
<dbReference type="OrthoDB" id="11410at2157"/>
<proteinExistence type="predicted"/>
<dbReference type="AlphaFoldDB" id="A0A7Z7FCT9"/>
<dbReference type="InterPro" id="IPR016490">
    <property type="entry name" value="Tscrpt_reg_HTH_AF0396-typ3"/>
</dbReference>
<dbReference type="Proteomes" id="UP000199259">
    <property type="component" value="Unassembled WGS sequence"/>
</dbReference>
<dbReference type="InterPro" id="IPR036388">
    <property type="entry name" value="WH-like_DNA-bd_sf"/>
</dbReference>
<protein>
    <submittedName>
        <fullName evidence="2">Predicted transcriptional regulator, contains HTH domain</fullName>
    </submittedName>
</protein>
<dbReference type="InterPro" id="IPR013561">
    <property type="entry name" value="FilR1_middle_dom"/>
</dbReference>
<dbReference type="Gene3D" id="1.10.10.10">
    <property type="entry name" value="Winged helix-like DNA-binding domain superfamily/Winged helix DNA-binding domain"/>
    <property type="match status" value="1"/>
</dbReference>
<organism evidence="2 3">
    <name type="scientific">Methanolobus vulcani</name>
    <dbReference type="NCBI Taxonomy" id="38026"/>
    <lineage>
        <taxon>Archaea</taxon>
        <taxon>Methanobacteriati</taxon>
        <taxon>Methanobacteriota</taxon>
        <taxon>Stenosarchaea group</taxon>
        <taxon>Methanomicrobia</taxon>
        <taxon>Methanosarcinales</taxon>
        <taxon>Methanosarcinaceae</taxon>
        <taxon>Methanolobus</taxon>
    </lineage>
</organism>
<gene>
    <name evidence="2" type="ORF">SAMN04488589_1708</name>
</gene>
<name>A0A7Z7FCT9_9EURY</name>
<sequence>MKTSLTNTIWFSEKRKNLLLLLNEGERDIEQIKKSLNVTTRSIMPQIKILKHEKLIKQEQENFSLTTIGEIIVNNMLPFLDTSRIVEENKDFWTSRNFDAIPAHLFSRIRDLGHYYLIEPDINHMFELPREFVDNIPKSKKIMTFVSYLHPSFLTLYLKTALTGAEISLFLSEAALNKIRKEYLEQFNELIGMDNTAIFLCEENPRIPMITVTDWFCYICLFNEEVRYDHRDIISFDESSLEWCHELFEYYRCNSKELCEITNNV</sequence>
<reference evidence="2 3" key="1">
    <citation type="submission" date="2016-10" db="EMBL/GenBank/DDBJ databases">
        <authorList>
            <person name="Varghese N."/>
            <person name="Submissions S."/>
        </authorList>
    </citation>
    <scope>NUCLEOTIDE SEQUENCE [LARGE SCALE GENOMIC DNA]</scope>
    <source>
        <strain evidence="2 3">PL 12/M</strain>
    </source>
</reference>
<comment type="caution">
    <text evidence="2">The sequence shown here is derived from an EMBL/GenBank/DDBJ whole genome shotgun (WGS) entry which is preliminary data.</text>
</comment>
<dbReference type="Pfam" id="PF08350">
    <property type="entry name" value="FilR1_middle"/>
    <property type="match status" value="1"/>
</dbReference>